<feature type="compositionally biased region" description="Pro residues" evidence="1">
    <location>
        <begin position="22"/>
        <end position="31"/>
    </location>
</feature>
<protein>
    <submittedName>
        <fullName evidence="2">Uncharacterized protein</fullName>
    </submittedName>
</protein>
<evidence type="ECO:0000313" key="2">
    <source>
        <dbReference type="EnsemblPlants" id="Kaladp0809s0031.1.v1.1.CDS.1"/>
    </source>
</evidence>
<accession>A0A7N0VI91</accession>
<feature type="compositionally biased region" description="Polar residues" evidence="1">
    <location>
        <begin position="40"/>
        <end position="56"/>
    </location>
</feature>
<dbReference type="EnsemblPlants" id="Kaladp0809s0031.1.v1.1">
    <property type="protein sequence ID" value="Kaladp0809s0031.1.v1.1.CDS.1"/>
    <property type="gene ID" value="Kaladp0809s0031.v1.1"/>
</dbReference>
<proteinExistence type="predicted"/>
<dbReference type="Gramene" id="Kaladp0809s0031.1.v1.1">
    <property type="protein sequence ID" value="Kaladp0809s0031.1.v1.1.CDS.1"/>
    <property type="gene ID" value="Kaladp0809s0031.v1.1"/>
</dbReference>
<organism evidence="2 3">
    <name type="scientific">Kalanchoe fedtschenkoi</name>
    <name type="common">Lavender scallops</name>
    <name type="synonym">South American air plant</name>
    <dbReference type="NCBI Taxonomy" id="63787"/>
    <lineage>
        <taxon>Eukaryota</taxon>
        <taxon>Viridiplantae</taxon>
        <taxon>Streptophyta</taxon>
        <taxon>Embryophyta</taxon>
        <taxon>Tracheophyta</taxon>
        <taxon>Spermatophyta</taxon>
        <taxon>Magnoliopsida</taxon>
        <taxon>eudicotyledons</taxon>
        <taxon>Gunneridae</taxon>
        <taxon>Pentapetalae</taxon>
        <taxon>Saxifragales</taxon>
        <taxon>Crassulaceae</taxon>
        <taxon>Kalanchoe</taxon>
    </lineage>
</organism>
<dbReference type="AlphaFoldDB" id="A0A7N0VI91"/>
<sequence length="76" mass="8171">MPTAGLGDSVPTPAIHHMLPPIHQPIPPPPLSKSQQSNPSYSHQHLATAEPRSNQIPRKKSDLSHSTTLKNTGTPI</sequence>
<keyword evidence="3" id="KW-1185">Reference proteome</keyword>
<evidence type="ECO:0000313" key="3">
    <source>
        <dbReference type="Proteomes" id="UP000594263"/>
    </source>
</evidence>
<dbReference type="Proteomes" id="UP000594263">
    <property type="component" value="Unplaced"/>
</dbReference>
<evidence type="ECO:0000256" key="1">
    <source>
        <dbReference type="SAM" id="MobiDB-lite"/>
    </source>
</evidence>
<feature type="region of interest" description="Disordered" evidence="1">
    <location>
        <begin position="1"/>
        <end position="76"/>
    </location>
</feature>
<name>A0A7N0VI91_KALFE</name>
<feature type="compositionally biased region" description="Polar residues" evidence="1">
    <location>
        <begin position="64"/>
        <end position="76"/>
    </location>
</feature>
<reference evidence="2" key="1">
    <citation type="submission" date="2021-01" db="UniProtKB">
        <authorList>
            <consortium name="EnsemblPlants"/>
        </authorList>
    </citation>
    <scope>IDENTIFICATION</scope>
</reference>